<evidence type="ECO:0000259" key="6">
    <source>
        <dbReference type="PROSITE" id="PS51007"/>
    </source>
</evidence>
<dbReference type="PROSITE" id="PS51257">
    <property type="entry name" value="PROKAR_LIPOPROTEIN"/>
    <property type="match status" value="1"/>
</dbReference>
<feature type="chain" id="PRO_5009523252" description="Cytochrome c domain-containing protein" evidence="5">
    <location>
        <begin position="22"/>
        <end position="144"/>
    </location>
</feature>
<dbReference type="GO" id="GO:0020037">
    <property type="term" value="F:heme binding"/>
    <property type="evidence" value="ECO:0007669"/>
    <property type="project" value="InterPro"/>
</dbReference>
<name>A0A1F6C7S9_HANXR</name>
<dbReference type="Proteomes" id="UP000178606">
    <property type="component" value="Unassembled WGS sequence"/>
</dbReference>
<dbReference type="GO" id="GO:0046872">
    <property type="term" value="F:metal ion binding"/>
    <property type="evidence" value="ECO:0007669"/>
    <property type="project" value="UniProtKB-KW"/>
</dbReference>
<sequence length="144" mass="15597">MRAIWMRATALLALATLSAFGCARRQGGAEVASAQAGDTLRVELTYEQRKGQRVFTRYCAVCHGAEGAGDGFNAYNLNPKPRDLNDAQFQRAVSDEWLAEVIAQGGRGVSRSPLMPAWGHTLTKGRVREVVAFIRTLPGKPAPP</sequence>
<accession>A0A1F6C7S9</accession>
<dbReference type="SUPFAM" id="SSF46626">
    <property type="entry name" value="Cytochrome c"/>
    <property type="match status" value="1"/>
</dbReference>
<evidence type="ECO:0000256" key="2">
    <source>
        <dbReference type="ARBA" id="ARBA00022723"/>
    </source>
</evidence>
<evidence type="ECO:0000256" key="1">
    <source>
        <dbReference type="ARBA" id="ARBA00022617"/>
    </source>
</evidence>
<keyword evidence="5" id="KW-0732">Signal</keyword>
<feature type="signal peptide" evidence="5">
    <location>
        <begin position="1"/>
        <end position="21"/>
    </location>
</feature>
<dbReference type="InterPro" id="IPR009056">
    <property type="entry name" value="Cyt_c-like_dom"/>
</dbReference>
<dbReference type="PROSITE" id="PS51007">
    <property type="entry name" value="CYTC"/>
    <property type="match status" value="1"/>
</dbReference>
<evidence type="ECO:0000313" key="7">
    <source>
        <dbReference type="EMBL" id="OGG45204.1"/>
    </source>
</evidence>
<dbReference type="AlphaFoldDB" id="A0A1F6C7S9"/>
<reference evidence="7 8" key="1">
    <citation type="journal article" date="2016" name="Nat. Commun.">
        <title>Thousands of microbial genomes shed light on interconnected biogeochemical processes in an aquifer system.</title>
        <authorList>
            <person name="Anantharaman K."/>
            <person name="Brown C.T."/>
            <person name="Hug L.A."/>
            <person name="Sharon I."/>
            <person name="Castelle C.J."/>
            <person name="Probst A.J."/>
            <person name="Thomas B.C."/>
            <person name="Singh A."/>
            <person name="Wilkins M.J."/>
            <person name="Karaoz U."/>
            <person name="Brodie E.L."/>
            <person name="Williams K.H."/>
            <person name="Hubbard S.S."/>
            <person name="Banfield J.F."/>
        </authorList>
    </citation>
    <scope>NUCLEOTIDE SEQUENCE [LARGE SCALE GENOMIC DNA]</scope>
    <source>
        <strain evidence="8">RIFCSPLOWO2_12_FULL_64_10</strain>
    </source>
</reference>
<keyword evidence="1 4" id="KW-0349">Heme</keyword>
<feature type="domain" description="Cytochrome c" evidence="6">
    <location>
        <begin position="46"/>
        <end position="138"/>
    </location>
</feature>
<dbReference type="Pfam" id="PF13442">
    <property type="entry name" value="Cytochrome_CBB3"/>
    <property type="match status" value="1"/>
</dbReference>
<dbReference type="PANTHER" id="PTHR33751:SF1">
    <property type="entry name" value="CBB3-TYPE CYTOCHROME C OXIDASE SUBUNIT FIXP"/>
    <property type="match status" value="1"/>
</dbReference>
<gene>
    <name evidence="7" type="ORF">A3F84_07495</name>
</gene>
<organism evidence="7 8">
    <name type="scientific">Handelsmanbacteria sp. (strain RIFCSPLOWO2_12_FULL_64_10)</name>
    <dbReference type="NCBI Taxonomy" id="1817868"/>
    <lineage>
        <taxon>Bacteria</taxon>
        <taxon>Candidatus Handelsmaniibacteriota</taxon>
    </lineage>
</organism>
<evidence type="ECO:0000313" key="8">
    <source>
        <dbReference type="Proteomes" id="UP000178606"/>
    </source>
</evidence>
<protein>
    <recommendedName>
        <fullName evidence="6">Cytochrome c domain-containing protein</fullName>
    </recommendedName>
</protein>
<keyword evidence="3 4" id="KW-0408">Iron</keyword>
<evidence type="ECO:0000256" key="5">
    <source>
        <dbReference type="SAM" id="SignalP"/>
    </source>
</evidence>
<keyword evidence="2 4" id="KW-0479">Metal-binding</keyword>
<evidence type="ECO:0000256" key="3">
    <source>
        <dbReference type="ARBA" id="ARBA00023004"/>
    </source>
</evidence>
<dbReference type="Gene3D" id="1.10.760.10">
    <property type="entry name" value="Cytochrome c-like domain"/>
    <property type="match status" value="1"/>
</dbReference>
<dbReference type="EMBL" id="MFKF01000383">
    <property type="protein sequence ID" value="OGG45204.1"/>
    <property type="molecule type" value="Genomic_DNA"/>
</dbReference>
<comment type="caution">
    <text evidence="7">The sequence shown here is derived from an EMBL/GenBank/DDBJ whole genome shotgun (WGS) entry which is preliminary data.</text>
</comment>
<proteinExistence type="predicted"/>
<dbReference type="GO" id="GO:0009055">
    <property type="term" value="F:electron transfer activity"/>
    <property type="evidence" value="ECO:0007669"/>
    <property type="project" value="InterPro"/>
</dbReference>
<dbReference type="PANTHER" id="PTHR33751">
    <property type="entry name" value="CBB3-TYPE CYTOCHROME C OXIDASE SUBUNIT FIXP"/>
    <property type="match status" value="1"/>
</dbReference>
<evidence type="ECO:0000256" key="4">
    <source>
        <dbReference type="PROSITE-ProRule" id="PRU00433"/>
    </source>
</evidence>
<dbReference type="InterPro" id="IPR050597">
    <property type="entry name" value="Cytochrome_c_Oxidase_Subunit"/>
</dbReference>
<dbReference type="InterPro" id="IPR036909">
    <property type="entry name" value="Cyt_c-like_dom_sf"/>
</dbReference>